<dbReference type="Gene3D" id="2.60.40.3960">
    <property type="entry name" value="Velvet domain"/>
    <property type="match status" value="1"/>
</dbReference>
<evidence type="ECO:0000313" key="8">
    <source>
        <dbReference type="Proteomes" id="UP000777482"/>
    </source>
</evidence>
<dbReference type="InterPro" id="IPR038491">
    <property type="entry name" value="Velvet_dom_sf"/>
</dbReference>
<comment type="subcellular location">
    <subcellularLocation>
        <location evidence="1">Nucleus</location>
    </subcellularLocation>
</comment>
<evidence type="ECO:0000313" key="7">
    <source>
        <dbReference type="EMBL" id="KAG0655996.1"/>
    </source>
</evidence>
<feature type="compositionally biased region" description="Polar residues" evidence="5">
    <location>
        <begin position="169"/>
        <end position="179"/>
    </location>
</feature>
<feature type="domain" description="Velvet" evidence="6">
    <location>
        <begin position="177"/>
        <end position="369"/>
    </location>
</feature>
<sequence>MPPSPPLPNPEAAPELPGGQDDVADTPMSSAAPSRPQGDEAEPAAPSAGDRSRLNPPSSSADAAAPQAGSSARGTTSSGVVGGREPSISQVRRAGRRVSTNPYPAEARRAADEGDEPGSGPSSRTAGPSTSLDVPASDVNEAQPLPPSTIERSPQDGTGDSVQPVAPAPTQSSSNSGTTARQFELRMLQQPRVGAELGLLPIVPAPVVEVTVRNDAGERTDTELPFLFCSALLREQDGVSTVETIQPPAERRPAADAAAAATANDNEAEEEWSALVGQLVRNPRRIEDLDGMQRSVFVFEDVSVRTQGTYRLEFMLGEARRPHSPQLAAIVSDPFDVVAWEDYPGLSRSEIVPEFSMHLHEQGIPIWMPPLHTTRAGDHEPATGGTGGTTPSNRS</sequence>
<dbReference type="InterPro" id="IPR021740">
    <property type="entry name" value="Velvet"/>
</dbReference>
<evidence type="ECO:0000259" key="6">
    <source>
        <dbReference type="PROSITE" id="PS51821"/>
    </source>
</evidence>
<keyword evidence="8" id="KW-1185">Reference proteome</keyword>
<feature type="compositionally biased region" description="Low complexity" evidence="5">
    <location>
        <begin position="56"/>
        <end position="79"/>
    </location>
</feature>
<feature type="region of interest" description="Disordered" evidence="5">
    <location>
        <begin position="371"/>
        <end position="395"/>
    </location>
</feature>
<name>A0A9P6VWV5_RHOMI</name>
<feature type="compositionally biased region" description="Low complexity" evidence="5">
    <location>
        <begin position="255"/>
        <end position="265"/>
    </location>
</feature>
<dbReference type="GO" id="GO:0005634">
    <property type="term" value="C:nucleus"/>
    <property type="evidence" value="ECO:0007669"/>
    <property type="project" value="UniProtKB-SubCell"/>
</dbReference>
<comment type="caution">
    <text evidence="7">The sequence shown here is derived from an EMBL/GenBank/DDBJ whole genome shotgun (WGS) entry which is preliminary data.</text>
</comment>
<dbReference type="Pfam" id="PF11754">
    <property type="entry name" value="Velvet"/>
    <property type="match status" value="1"/>
</dbReference>
<dbReference type="PANTHER" id="PTHR33572:SF15">
    <property type="entry name" value="VELVET DOMAIN-CONTAINING PROTEIN"/>
    <property type="match status" value="1"/>
</dbReference>
<reference evidence="7 8" key="1">
    <citation type="submission" date="2020-11" db="EMBL/GenBank/DDBJ databases">
        <title>Kefir isolates.</title>
        <authorList>
            <person name="Marcisauskas S."/>
            <person name="Kim Y."/>
            <person name="Blasche S."/>
        </authorList>
    </citation>
    <scope>NUCLEOTIDE SEQUENCE [LARGE SCALE GENOMIC DNA]</scope>
    <source>
        <strain evidence="7 8">KR</strain>
    </source>
</reference>
<feature type="region of interest" description="Disordered" evidence="5">
    <location>
        <begin position="1"/>
        <end position="179"/>
    </location>
</feature>
<proteinExistence type="predicted"/>
<dbReference type="OrthoDB" id="3056235at2759"/>
<protein>
    <recommendedName>
        <fullName evidence="6">Velvet domain-containing protein</fullName>
    </recommendedName>
</protein>
<dbReference type="InterPro" id="IPR037525">
    <property type="entry name" value="Velvet_dom"/>
</dbReference>
<feature type="region of interest" description="Disordered" evidence="5">
    <location>
        <begin position="248"/>
        <end position="267"/>
    </location>
</feature>
<feature type="compositionally biased region" description="Polar residues" evidence="5">
    <location>
        <begin position="120"/>
        <end position="132"/>
    </location>
</feature>
<evidence type="ECO:0000256" key="1">
    <source>
        <dbReference type="ARBA" id="ARBA00004123"/>
    </source>
</evidence>
<feature type="compositionally biased region" description="Pro residues" evidence="5">
    <location>
        <begin position="1"/>
        <end position="11"/>
    </location>
</feature>
<keyword evidence="3" id="KW-0804">Transcription</keyword>
<keyword evidence="4" id="KW-0539">Nucleus</keyword>
<organism evidence="7 8">
    <name type="scientific">Rhodotorula mucilaginosa</name>
    <name type="common">Yeast</name>
    <name type="synonym">Rhodotorula rubra</name>
    <dbReference type="NCBI Taxonomy" id="5537"/>
    <lineage>
        <taxon>Eukaryota</taxon>
        <taxon>Fungi</taxon>
        <taxon>Dikarya</taxon>
        <taxon>Basidiomycota</taxon>
        <taxon>Pucciniomycotina</taxon>
        <taxon>Microbotryomycetes</taxon>
        <taxon>Sporidiobolales</taxon>
        <taxon>Sporidiobolaceae</taxon>
        <taxon>Rhodotorula</taxon>
    </lineage>
</organism>
<evidence type="ECO:0000256" key="5">
    <source>
        <dbReference type="SAM" id="MobiDB-lite"/>
    </source>
</evidence>
<evidence type="ECO:0000256" key="3">
    <source>
        <dbReference type="ARBA" id="ARBA00023163"/>
    </source>
</evidence>
<feature type="compositionally biased region" description="Polar residues" evidence="5">
    <location>
        <begin position="150"/>
        <end position="161"/>
    </location>
</feature>
<dbReference type="Proteomes" id="UP000777482">
    <property type="component" value="Unassembled WGS sequence"/>
</dbReference>
<accession>A0A9P6VWV5</accession>
<dbReference type="AlphaFoldDB" id="A0A9P6VWV5"/>
<dbReference type="EMBL" id="PUHQ01000106">
    <property type="protein sequence ID" value="KAG0655996.1"/>
    <property type="molecule type" value="Genomic_DNA"/>
</dbReference>
<keyword evidence="2" id="KW-0805">Transcription regulation</keyword>
<gene>
    <name evidence="7" type="ORF">C6P46_000510</name>
</gene>
<dbReference type="PROSITE" id="PS51821">
    <property type="entry name" value="VELVET"/>
    <property type="match status" value="1"/>
</dbReference>
<evidence type="ECO:0000256" key="2">
    <source>
        <dbReference type="ARBA" id="ARBA00023015"/>
    </source>
</evidence>
<evidence type="ECO:0000256" key="4">
    <source>
        <dbReference type="ARBA" id="ARBA00023242"/>
    </source>
</evidence>
<dbReference type="PANTHER" id="PTHR33572">
    <property type="entry name" value="SPORE DEVELOPMENT REGULATOR VOSA"/>
    <property type="match status" value="1"/>
</dbReference>